<feature type="transmembrane region" description="Helical" evidence="1">
    <location>
        <begin position="171"/>
        <end position="190"/>
    </location>
</feature>
<name>A0A0N1I0C3_LEPSE</name>
<dbReference type="EMBL" id="LJSK01000285">
    <property type="protein sequence ID" value="KPI84150.1"/>
    <property type="molecule type" value="Genomic_DNA"/>
</dbReference>
<feature type="transmembrane region" description="Helical" evidence="1">
    <location>
        <begin position="119"/>
        <end position="142"/>
    </location>
</feature>
<evidence type="ECO:0000313" key="2">
    <source>
        <dbReference type="EMBL" id="KPI84150.1"/>
    </source>
</evidence>
<keyword evidence="1" id="KW-0472">Membrane</keyword>
<dbReference type="OrthoDB" id="272410at2759"/>
<dbReference type="InterPro" id="IPR009944">
    <property type="entry name" value="Amastin"/>
</dbReference>
<comment type="caution">
    <text evidence="2">The sequence shown here is derived from an EMBL/GenBank/DDBJ whole genome shotgun (WGS) entry which is preliminary data.</text>
</comment>
<protein>
    <recommendedName>
        <fullName evidence="4">Amastin-like protein</fullName>
    </recommendedName>
</protein>
<proteinExistence type="predicted"/>
<organism evidence="2 3">
    <name type="scientific">Leptomonas seymouri</name>
    <dbReference type="NCBI Taxonomy" id="5684"/>
    <lineage>
        <taxon>Eukaryota</taxon>
        <taxon>Discoba</taxon>
        <taxon>Euglenozoa</taxon>
        <taxon>Kinetoplastea</taxon>
        <taxon>Metakinetoplastina</taxon>
        <taxon>Trypanosomatida</taxon>
        <taxon>Trypanosomatidae</taxon>
        <taxon>Leishmaniinae</taxon>
        <taxon>Leptomonas</taxon>
    </lineage>
</organism>
<feature type="transmembrane region" description="Helical" evidence="1">
    <location>
        <begin position="89"/>
        <end position="107"/>
    </location>
</feature>
<evidence type="ECO:0008006" key="4">
    <source>
        <dbReference type="Google" id="ProtNLM"/>
    </source>
</evidence>
<evidence type="ECO:0000313" key="3">
    <source>
        <dbReference type="Proteomes" id="UP000038009"/>
    </source>
</evidence>
<sequence>MLFIRFLVLVLILVFFVLALIGTLTLPVYSRQIKDFDQDGKIRVSLWYIDVSKVELSGANATVVPTSEAVRINYAGCSEFRATFRAMQAFSIACTIFSFYAFLTSCLQCFCRLKAKLPLFLFVLLAFISELLLVIIGGMAYATEFCKSVDHSANLTSVVFKGAGYQLDRGYIIQIVTTVGLLITLILIPFTQELWCGKS</sequence>
<dbReference type="VEuPathDB" id="TriTrypDB:Lsey_0285_0070"/>
<accession>A0A0N1I0C3</accession>
<dbReference type="AlphaFoldDB" id="A0A0N1I0C3"/>
<keyword evidence="1" id="KW-0812">Transmembrane</keyword>
<evidence type="ECO:0000256" key="1">
    <source>
        <dbReference type="SAM" id="Phobius"/>
    </source>
</evidence>
<reference evidence="2 3" key="1">
    <citation type="journal article" date="2015" name="PLoS Pathog.">
        <title>Leptomonas seymouri: Adaptations to the Dixenous Life Cycle Analyzed by Genome Sequencing, Transcriptome Profiling and Co-infection with Leishmania donovani.</title>
        <authorList>
            <person name="Kraeva N."/>
            <person name="Butenko A."/>
            <person name="Hlavacova J."/>
            <person name="Kostygov A."/>
            <person name="Myskova J."/>
            <person name="Grybchuk D."/>
            <person name="Lestinova T."/>
            <person name="Votypka J."/>
            <person name="Volf P."/>
            <person name="Opperdoes F."/>
            <person name="Flegontov P."/>
            <person name="Lukes J."/>
            <person name="Yurchenko V."/>
        </authorList>
    </citation>
    <scope>NUCLEOTIDE SEQUENCE [LARGE SCALE GENOMIC DNA]</scope>
    <source>
        <strain evidence="2 3">ATCC 30220</strain>
    </source>
</reference>
<keyword evidence="1" id="KW-1133">Transmembrane helix</keyword>
<dbReference type="Pfam" id="PF07344">
    <property type="entry name" value="Amastin"/>
    <property type="match status" value="1"/>
</dbReference>
<dbReference type="PANTHER" id="PTHR40741">
    <property type="entry name" value="AMASTIN-RELATED"/>
    <property type="match status" value="1"/>
</dbReference>
<dbReference type="PANTHER" id="PTHR40741:SF1">
    <property type="entry name" value="AMASTIN"/>
    <property type="match status" value="1"/>
</dbReference>
<dbReference type="Proteomes" id="UP000038009">
    <property type="component" value="Unassembled WGS sequence"/>
</dbReference>
<keyword evidence="3" id="KW-1185">Reference proteome</keyword>
<dbReference type="OMA" id="LAMLCEL"/>
<gene>
    <name evidence="2" type="ORF">ABL78_6796</name>
</gene>